<evidence type="ECO:0000256" key="1">
    <source>
        <dbReference type="SAM" id="MobiDB-lite"/>
    </source>
</evidence>
<proteinExistence type="predicted"/>
<organism evidence="2 3">
    <name type="scientific">Dictyobacter halimunensis</name>
    <dbReference type="NCBI Taxonomy" id="3026934"/>
    <lineage>
        <taxon>Bacteria</taxon>
        <taxon>Bacillati</taxon>
        <taxon>Chloroflexota</taxon>
        <taxon>Ktedonobacteria</taxon>
        <taxon>Ktedonobacterales</taxon>
        <taxon>Dictyobacteraceae</taxon>
        <taxon>Dictyobacter</taxon>
    </lineage>
</organism>
<reference evidence="2 3" key="1">
    <citation type="submission" date="2023-02" db="EMBL/GenBank/DDBJ databases">
        <title>Dictyobacter halimunensis sp. nov., a new member of the class Ktedonobacteria from forest soil in a geothermal area.</title>
        <authorList>
            <person name="Rachmania M.K."/>
            <person name="Ningsih F."/>
            <person name="Sakai Y."/>
            <person name="Yabe S."/>
            <person name="Yokota A."/>
            <person name="Sjamsuridzal W."/>
        </authorList>
    </citation>
    <scope>NUCLEOTIDE SEQUENCE [LARGE SCALE GENOMIC DNA]</scope>
    <source>
        <strain evidence="2 3">S3.2.2.5</strain>
    </source>
</reference>
<keyword evidence="3" id="KW-1185">Reference proteome</keyword>
<evidence type="ECO:0008006" key="4">
    <source>
        <dbReference type="Google" id="ProtNLM"/>
    </source>
</evidence>
<evidence type="ECO:0000313" key="2">
    <source>
        <dbReference type="EMBL" id="GLV53372.1"/>
    </source>
</evidence>
<dbReference type="EMBL" id="BSRI01000001">
    <property type="protein sequence ID" value="GLV53372.1"/>
    <property type="molecule type" value="Genomic_DNA"/>
</dbReference>
<feature type="region of interest" description="Disordered" evidence="1">
    <location>
        <begin position="1"/>
        <end position="79"/>
    </location>
</feature>
<name>A0ABQ6FH84_9CHLR</name>
<feature type="compositionally biased region" description="Basic and acidic residues" evidence="1">
    <location>
        <begin position="51"/>
        <end position="79"/>
    </location>
</feature>
<accession>A0ABQ6FH84</accession>
<sequence length="79" mass="9096">MKGINNMASNDKEQFKPYTPEEPVSPTERKHEQQEIRQAARHAAQEMAAEDLGKDDVKMSKQQAEHEMMDAVKKVKNEK</sequence>
<comment type="caution">
    <text evidence="2">The sequence shown here is derived from an EMBL/GenBank/DDBJ whole genome shotgun (WGS) entry which is preliminary data.</text>
</comment>
<gene>
    <name evidence="2" type="ORF">KDH_02270</name>
</gene>
<protein>
    <recommendedName>
        <fullName evidence="4">Small, acid-soluble spore protein Tlp</fullName>
    </recommendedName>
</protein>
<dbReference type="Proteomes" id="UP001344906">
    <property type="component" value="Unassembled WGS sequence"/>
</dbReference>
<evidence type="ECO:0000313" key="3">
    <source>
        <dbReference type="Proteomes" id="UP001344906"/>
    </source>
</evidence>